<comment type="caution">
    <text evidence="5">The sequence shown here is derived from an EMBL/GenBank/DDBJ whole genome shotgun (WGS) entry which is preliminary data.</text>
</comment>
<dbReference type="GO" id="GO:0003677">
    <property type="term" value="F:DNA binding"/>
    <property type="evidence" value="ECO:0007669"/>
    <property type="project" value="UniProtKB-KW"/>
</dbReference>
<dbReference type="Gene3D" id="2.60.120.10">
    <property type="entry name" value="Jelly Rolls"/>
    <property type="match status" value="1"/>
</dbReference>
<proteinExistence type="predicted"/>
<dbReference type="InterPro" id="IPR001387">
    <property type="entry name" value="Cro/C1-type_HTH"/>
</dbReference>
<dbReference type="Gene3D" id="1.10.260.40">
    <property type="entry name" value="lambda repressor-like DNA-binding domains"/>
    <property type="match status" value="1"/>
</dbReference>
<keyword evidence="3" id="KW-0804">Transcription</keyword>
<protein>
    <submittedName>
        <fullName evidence="5">XRE family transcriptional regulator</fullName>
    </submittedName>
</protein>
<dbReference type="GO" id="GO:0003700">
    <property type="term" value="F:DNA-binding transcription factor activity"/>
    <property type="evidence" value="ECO:0007669"/>
    <property type="project" value="TreeGrafter"/>
</dbReference>
<dbReference type="OrthoDB" id="9810578at2"/>
<keyword evidence="6" id="KW-1185">Reference proteome</keyword>
<evidence type="ECO:0000256" key="1">
    <source>
        <dbReference type="ARBA" id="ARBA00023015"/>
    </source>
</evidence>
<dbReference type="InterPro" id="IPR014710">
    <property type="entry name" value="RmlC-like_jellyroll"/>
</dbReference>
<dbReference type="CDD" id="cd00093">
    <property type="entry name" value="HTH_XRE"/>
    <property type="match status" value="1"/>
</dbReference>
<evidence type="ECO:0000313" key="5">
    <source>
        <dbReference type="EMBL" id="RMD01077.1"/>
    </source>
</evidence>
<dbReference type="Proteomes" id="UP000274139">
    <property type="component" value="Unassembled WGS sequence"/>
</dbReference>
<sequence length="192" mass="21096">MSNGSLEVMQNVSANLRLARQQQGYSQERLAELAGISRRMLVNIEAGESNASIATVDKLASALGMSFAEVVRPPPLADKELGLPLRIWQGVQDDSHGSLLESVLKPGMTLELWRWQLAAGDSYHAEADAPGCHEVLYMLDGQLELLLPQQQQRHVLQAGQSLTFALDQVYSYHNPGLVVCAFTKSILMYPHA</sequence>
<dbReference type="RefSeq" id="WP_103523410.1">
    <property type="nucleotide sequence ID" value="NZ_JAIZDC010000010.1"/>
</dbReference>
<evidence type="ECO:0000256" key="2">
    <source>
        <dbReference type="ARBA" id="ARBA00023125"/>
    </source>
</evidence>
<keyword evidence="1" id="KW-0805">Transcription regulation</keyword>
<evidence type="ECO:0000256" key="3">
    <source>
        <dbReference type="ARBA" id="ARBA00023163"/>
    </source>
</evidence>
<dbReference type="EMBL" id="RFAR01000010">
    <property type="protein sequence ID" value="RMD01077.1"/>
    <property type="molecule type" value="Genomic_DNA"/>
</dbReference>
<evidence type="ECO:0000313" key="6">
    <source>
        <dbReference type="Proteomes" id="UP000274139"/>
    </source>
</evidence>
<dbReference type="SUPFAM" id="SSF47413">
    <property type="entry name" value="lambda repressor-like DNA-binding domains"/>
    <property type="match status" value="1"/>
</dbReference>
<dbReference type="PANTHER" id="PTHR46797:SF23">
    <property type="entry name" value="HTH-TYPE TRANSCRIPTIONAL REGULATOR SUTR"/>
    <property type="match status" value="1"/>
</dbReference>
<dbReference type="PROSITE" id="PS50943">
    <property type="entry name" value="HTH_CROC1"/>
    <property type="match status" value="1"/>
</dbReference>
<accession>A0A454JM78</accession>
<dbReference type="Pfam" id="PF01381">
    <property type="entry name" value="HTH_3"/>
    <property type="match status" value="1"/>
</dbReference>
<reference evidence="5 6" key="1">
    <citation type="submission" date="2018-10" db="EMBL/GenBank/DDBJ databases">
        <title>Draft genome sequence of Aquitalea MWU14-2217 isolated from a wild cranberry bog in Provincetown, Massachusetts.</title>
        <authorList>
            <person name="Ebadzadsahrai G."/>
            <person name="Soby S."/>
        </authorList>
    </citation>
    <scope>NUCLEOTIDE SEQUENCE [LARGE SCALE GENOMIC DNA]</scope>
    <source>
        <strain evidence="5 6">MWU14-2217</strain>
    </source>
</reference>
<feature type="domain" description="HTH cro/C1-type" evidence="4">
    <location>
        <begin position="16"/>
        <end position="70"/>
    </location>
</feature>
<name>A0A454JM78_9NEIS</name>
<keyword evidence="2" id="KW-0238">DNA-binding</keyword>
<dbReference type="InterPro" id="IPR050807">
    <property type="entry name" value="TransReg_Diox_bact_type"/>
</dbReference>
<gene>
    <name evidence="5" type="ORF">EAY64_03505</name>
</gene>
<evidence type="ECO:0000259" key="4">
    <source>
        <dbReference type="PROSITE" id="PS50943"/>
    </source>
</evidence>
<organism evidence="5 6">
    <name type="scientific">Aquitalea palustris</name>
    <dbReference type="NCBI Taxonomy" id="2480983"/>
    <lineage>
        <taxon>Bacteria</taxon>
        <taxon>Pseudomonadati</taxon>
        <taxon>Pseudomonadota</taxon>
        <taxon>Betaproteobacteria</taxon>
        <taxon>Neisseriales</taxon>
        <taxon>Chromobacteriaceae</taxon>
        <taxon>Aquitalea</taxon>
    </lineage>
</organism>
<dbReference type="GO" id="GO:0005829">
    <property type="term" value="C:cytosol"/>
    <property type="evidence" value="ECO:0007669"/>
    <property type="project" value="TreeGrafter"/>
</dbReference>
<dbReference type="AlphaFoldDB" id="A0A454JM78"/>
<dbReference type="InterPro" id="IPR010982">
    <property type="entry name" value="Lambda_DNA-bd_dom_sf"/>
</dbReference>
<dbReference type="PANTHER" id="PTHR46797">
    <property type="entry name" value="HTH-TYPE TRANSCRIPTIONAL REGULATOR"/>
    <property type="match status" value="1"/>
</dbReference>
<dbReference type="SMART" id="SM00530">
    <property type="entry name" value="HTH_XRE"/>
    <property type="match status" value="1"/>
</dbReference>
<dbReference type="InterPro" id="IPR011051">
    <property type="entry name" value="RmlC_Cupin_sf"/>
</dbReference>
<dbReference type="SUPFAM" id="SSF51182">
    <property type="entry name" value="RmlC-like cupins"/>
    <property type="match status" value="1"/>
</dbReference>